<protein>
    <submittedName>
        <fullName evidence="8">Amino acid ABC transporter ATP-binding protein, PAAT family (TC 3.A.1.3.-)</fullName>
    </submittedName>
</protein>
<dbReference type="PIRSF" id="PIRSF039085">
    <property type="entry name" value="ABC_ATPase_HisP"/>
    <property type="match status" value="1"/>
</dbReference>
<comment type="subcellular location">
    <subcellularLocation>
        <location evidence="1">Cell inner membrane</location>
        <topology evidence="1">Peripheral membrane protein</topology>
    </subcellularLocation>
</comment>
<dbReference type="SMART" id="SM00382">
    <property type="entry name" value="AAA"/>
    <property type="match status" value="1"/>
</dbReference>
<keyword evidence="5 8" id="KW-0067">ATP-binding</keyword>
<reference evidence="9" key="1">
    <citation type="submission" date="2017-04" db="EMBL/GenBank/DDBJ databases">
        <authorList>
            <person name="Varghese N."/>
            <person name="Submissions S."/>
        </authorList>
    </citation>
    <scope>NUCLEOTIDE SEQUENCE [LARGE SCALE GENOMIC DNA]</scope>
    <source>
        <strain evidence="9">DSM 23072</strain>
    </source>
</reference>
<dbReference type="InterPro" id="IPR003593">
    <property type="entry name" value="AAA+_ATPase"/>
</dbReference>
<dbReference type="PROSITE" id="PS50893">
    <property type="entry name" value="ABC_TRANSPORTER_2"/>
    <property type="match status" value="1"/>
</dbReference>
<evidence type="ECO:0000256" key="6">
    <source>
        <dbReference type="ARBA" id="ARBA00022970"/>
    </source>
</evidence>
<keyword evidence="4" id="KW-0547">Nucleotide-binding</keyword>
<feature type="domain" description="ABC transporter" evidence="7">
    <location>
        <begin position="2"/>
        <end position="242"/>
    </location>
</feature>
<dbReference type="SUPFAM" id="SSF52540">
    <property type="entry name" value="P-loop containing nucleoside triphosphate hydrolases"/>
    <property type="match status" value="1"/>
</dbReference>
<keyword evidence="6" id="KW-0029">Amino-acid transport</keyword>
<evidence type="ECO:0000256" key="2">
    <source>
        <dbReference type="ARBA" id="ARBA00005417"/>
    </source>
</evidence>
<dbReference type="STRING" id="1122938.SAMN05660772_01560"/>
<dbReference type="CDD" id="cd03262">
    <property type="entry name" value="ABC_HisP_GlnQ"/>
    <property type="match status" value="1"/>
</dbReference>
<evidence type="ECO:0000256" key="5">
    <source>
        <dbReference type="ARBA" id="ARBA00022840"/>
    </source>
</evidence>
<evidence type="ECO:0000256" key="1">
    <source>
        <dbReference type="ARBA" id="ARBA00004417"/>
    </source>
</evidence>
<dbReference type="RefSeq" id="WP_084258174.1">
    <property type="nucleotide sequence ID" value="NZ_FWWV01000069.1"/>
</dbReference>
<evidence type="ECO:0000256" key="3">
    <source>
        <dbReference type="ARBA" id="ARBA00022448"/>
    </source>
</evidence>
<proteinExistence type="inferred from homology"/>
<dbReference type="Proteomes" id="UP000192408">
    <property type="component" value="Unassembled WGS sequence"/>
</dbReference>
<dbReference type="FunFam" id="3.40.50.300:FF:000020">
    <property type="entry name" value="Amino acid ABC transporter ATP-binding component"/>
    <property type="match status" value="1"/>
</dbReference>
<dbReference type="InterPro" id="IPR017871">
    <property type="entry name" value="ABC_transporter-like_CS"/>
</dbReference>
<evidence type="ECO:0000259" key="7">
    <source>
        <dbReference type="PROSITE" id="PS50893"/>
    </source>
</evidence>
<organism evidence="8 9">
    <name type="scientific">Pasteurella testudinis DSM 23072</name>
    <dbReference type="NCBI Taxonomy" id="1122938"/>
    <lineage>
        <taxon>Bacteria</taxon>
        <taxon>Pseudomonadati</taxon>
        <taxon>Pseudomonadota</taxon>
        <taxon>Gammaproteobacteria</taxon>
        <taxon>Pasteurellales</taxon>
        <taxon>Pasteurellaceae</taxon>
        <taxon>Pasteurella</taxon>
    </lineage>
</organism>
<dbReference type="EMBL" id="FWWV01000069">
    <property type="protein sequence ID" value="SMB90591.1"/>
    <property type="molecule type" value="Genomic_DNA"/>
</dbReference>
<dbReference type="PANTHER" id="PTHR43166:SF15">
    <property type="entry name" value="HISTIDINE TRANSPORT ATP-BINDING PROTEIN HISP"/>
    <property type="match status" value="1"/>
</dbReference>
<gene>
    <name evidence="8" type="ORF">SAMN05660772_01560</name>
</gene>
<dbReference type="GO" id="GO:0016887">
    <property type="term" value="F:ATP hydrolysis activity"/>
    <property type="evidence" value="ECO:0007669"/>
    <property type="project" value="InterPro"/>
</dbReference>
<dbReference type="PROSITE" id="PS00211">
    <property type="entry name" value="ABC_TRANSPORTER_1"/>
    <property type="match status" value="1"/>
</dbReference>
<name>A0A1W1VC05_9PAST</name>
<dbReference type="InterPro" id="IPR030679">
    <property type="entry name" value="ABC_ATPase_HisP-typ"/>
</dbReference>
<dbReference type="PANTHER" id="PTHR43166">
    <property type="entry name" value="AMINO ACID IMPORT ATP-BINDING PROTEIN"/>
    <property type="match status" value="1"/>
</dbReference>
<accession>A0A1W1VC05</accession>
<evidence type="ECO:0000256" key="4">
    <source>
        <dbReference type="ARBA" id="ARBA00022741"/>
    </source>
</evidence>
<dbReference type="Pfam" id="PF00005">
    <property type="entry name" value="ABC_tran"/>
    <property type="match status" value="1"/>
</dbReference>
<dbReference type="AlphaFoldDB" id="A0A1W1VC05"/>
<dbReference type="InterPro" id="IPR050086">
    <property type="entry name" value="MetN_ABC_transporter-like"/>
</dbReference>
<dbReference type="GO" id="GO:0005886">
    <property type="term" value="C:plasma membrane"/>
    <property type="evidence" value="ECO:0007669"/>
    <property type="project" value="UniProtKB-SubCell"/>
</dbReference>
<dbReference type="GO" id="GO:0015424">
    <property type="term" value="F:ABC-type amino acid transporter activity"/>
    <property type="evidence" value="ECO:0007669"/>
    <property type="project" value="InterPro"/>
</dbReference>
<sequence length="255" mass="28778">MLQVKNIHKQFHGNEILKGIDLQVEKGEVIAILGPSGSGKTTFLRCLNLLETPDQGTLEFSDRTLRIDFAQKISKQQTLQLRRRTAMVFQQHNLFPHRTVIENVMEGLVVVQKKAPAQARQEAKTLLEKVGLGDKLDLYPSQLSGGQQQRVGIARALAVQPEVILLDEPTSALDPELVNEVLQTLKLLAKEGWTMVIVTHEIRFAQEVADRVIFIDQGNIVEQGAAKAFFSRPQQERTKQFLQQVDPEDYQDFCI</sequence>
<dbReference type="Gene3D" id="3.40.50.300">
    <property type="entry name" value="P-loop containing nucleotide triphosphate hydrolases"/>
    <property type="match status" value="1"/>
</dbReference>
<dbReference type="InterPro" id="IPR027417">
    <property type="entry name" value="P-loop_NTPase"/>
</dbReference>
<evidence type="ECO:0000313" key="8">
    <source>
        <dbReference type="EMBL" id="SMB90591.1"/>
    </source>
</evidence>
<evidence type="ECO:0000313" key="9">
    <source>
        <dbReference type="Proteomes" id="UP000192408"/>
    </source>
</evidence>
<keyword evidence="9" id="KW-1185">Reference proteome</keyword>
<keyword evidence="3" id="KW-0813">Transport</keyword>
<dbReference type="InterPro" id="IPR003439">
    <property type="entry name" value="ABC_transporter-like_ATP-bd"/>
</dbReference>
<dbReference type="GO" id="GO:0005524">
    <property type="term" value="F:ATP binding"/>
    <property type="evidence" value="ECO:0007669"/>
    <property type="project" value="UniProtKB-KW"/>
</dbReference>
<comment type="similarity">
    <text evidence="2">Belongs to the ABC transporter superfamily.</text>
</comment>